<comment type="subcellular location">
    <subcellularLocation>
        <location evidence="1">Membrane</location>
        <topology evidence="1">Multi-pass membrane protein</topology>
    </subcellularLocation>
</comment>
<feature type="transmembrane region" description="Helical" evidence="6">
    <location>
        <begin position="224"/>
        <end position="247"/>
    </location>
</feature>
<dbReference type="InterPro" id="IPR022301">
    <property type="entry name" value="Integral_membrane_YjbE"/>
</dbReference>
<evidence type="ECO:0000256" key="6">
    <source>
        <dbReference type="SAM" id="Phobius"/>
    </source>
</evidence>
<evidence type="ECO:0000313" key="7">
    <source>
        <dbReference type="EMBL" id="AYQ71775.1"/>
    </source>
</evidence>
<reference evidence="7 8" key="1">
    <citation type="submission" date="2018-10" db="EMBL/GenBank/DDBJ databases">
        <title>Genome Sequence of Cohnella sp.</title>
        <authorList>
            <person name="Srinivasan S."/>
            <person name="Kim M.K."/>
        </authorList>
    </citation>
    <scope>NUCLEOTIDE SEQUENCE [LARGE SCALE GENOMIC DNA]</scope>
    <source>
        <strain evidence="7 8">18JY8-7</strain>
    </source>
</reference>
<dbReference type="AlphaFoldDB" id="A0A3G3JU67"/>
<feature type="transmembrane region" description="Helical" evidence="6">
    <location>
        <begin position="36"/>
        <end position="61"/>
    </location>
</feature>
<evidence type="ECO:0000256" key="5">
    <source>
        <dbReference type="ARBA" id="ARBA00023136"/>
    </source>
</evidence>
<accession>A0A3G3JU67</accession>
<keyword evidence="4 6" id="KW-1133">Transmembrane helix</keyword>
<protein>
    <submittedName>
        <fullName evidence="7">TerC family protein</fullName>
    </submittedName>
</protein>
<evidence type="ECO:0000313" key="8">
    <source>
        <dbReference type="Proteomes" id="UP000269097"/>
    </source>
</evidence>
<feature type="transmembrane region" description="Helical" evidence="6">
    <location>
        <begin position="192"/>
        <end position="209"/>
    </location>
</feature>
<feature type="transmembrane region" description="Helical" evidence="6">
    <location>
        <begin position="139"/>
        <end position="158"/>
    </location>
</feature>
<feature type="transmembrane region" description="Helical" evidence="6">
    <location>
        <begin position="73"/>
        <end position="94"/>
    </location>
</feature>
<evidence type="ECO:0000256" key="2">
    <source>
        <dbReference type="ARBA" id="ARBA00007511"/>
    </source>
</evidence>
<organism evidence="7 8">
    <name type="scientific">Cohnella candidum</name>
    <dbReference type="NCBI Taxonomy" id="2674991"/>
    <lineage>
        <taxon>Bacteria</taxon>
        <taxon>Bacillati</taxon>
        <taxon>Bacillota</taxon>
        <taxon>Bacilli</taxon>
        <taxon>Bacillales</taxon>
        <taxon>Paenibacillaceae</taxon>
        <taxon>Cohnella</taxon>
    </lineage>
</organism>
<dbReference type="InterPro" id="IPR005496">
    <property type="entry name" value="Integral_membrane_TerC"/>
</dbReference>
<dbReference type="PANTHER" id="PTHR30238">
    <property type="entry name" value="MEMBRANE BOUND PREDICTED REDOX MODULATOR"/>
    <property type="match status" value="1"/>
</dbReference>
<proteinExistence type="inferred from homology"/>
<name>A0A3G3JU67_9BACL</name>
<feature type="transmembrane region" description="Helical" evidence="6">
    <location>
        <begin position="164"/>
        <end position="185"/>
    </location>
</feature>
<dbReference type="Pfam" id="PF03741">
    <property type="entry name" value="TerC"/>
    <property type="match status" value="1"/>
</dbReference>
<evidence type="ECO:0000256" key="3">
    <source>
        <dbReference type="ARBA" id="ARBA00022692"/>
    </source>
</evidence>
<sequence>MNPFVASDVLVTAKRLGGTKVDWISGFISDLGTLQFWSSLLTIVFIDLLLAGDNAIVIGLAARNLPKETQKKAILWGTAGAVGIRILATVLVVWLLEIPFLLALGGVVLVWIAYKLLVQEDQHDNIKPAATLMASIRTIIIADAAMGLDNVIAVAGAAHGSFELVVLGLLISIPIVVWGSTLFIKIIDRYKWIIYAGSGVLAYTAAKMITHEKRFADFFGDNPALAWTFQAAIVALVIVAGIWTNAVKARQVQNKSRETL</sequence>
<evidence type="ECO:0000256" key="1">
    <source>
        <dbReference type="ARBA" id="ARBA00004141"/>
    </source>
</evidence>
<dbReference type="EMBL" id="CP033433">
    <property type="protein sequence ID" value="AYQ71775.1"/>
    <property type="molecule type" value="Genomic_DNA"/>
</dbReference>
<comment type="similarity">
    <text evidence="2">Belongs to the TerC family.</text>
</comment>
<dbReference type="Proteomes" id="UP000269097">
    <property type="component" value="Chromosome"/>
</dbReference>
<dbReference type="GO" id="GO:0016020">
    <property type="term" value="C:membrane"/>
    <property type="evidence" value="ECO:0007669"/>
    <property type="project" value="UniProtKB-SubCell"/>
</dbReference>
<evidence type="ECO:0000256" key="4">
    <source>
        <dbReference type="ARBA" id="ARBA00022989"/>
    </source>
</evidence>
<keyword evidence="8" id="KW-1185">Reference proteome</keyword>
<gene>
    <name evidence="7" type="ORF">EAV92_03820</name>
</gene>
<dbReference type="KEGG" id="coh:EAV92_03820"/>
<dbReference type="PANTHER" id="PTHR30238:SF4">
    <property type="entry name" value="SLL1022 PROTEIN"/>
    <property type="match status" value="1"/>
</dbReference>
<dbReference type="NCBIfam" id="TIGR03717">
    <property type="entry name" value="R_switched_YjbE"/>
    <property type="match status" value="1"/>
</dbReference>
<keyword evidence="5 6" id="KW-0472">Membrane</keyword>
<feature type="transmembrane region" description="Helical" evidence="6">
    <location>
        <begin position="100"/>
        <end position="118"/>
    </location>
</feature>
<keyword evidence="3 6" id="KW-0812">Transmembrane</keyword>